<evidence type="ECO:0000256" key="7">
    <source>
        <dbReference type="ARBA" id="ARBA00023159"/>
    </source>
</evidence>
<protein>
    <recommendedName>
        <fullName evidence="9">Fatty acid metabolism regulator protein</fullName>
    </recommendedName>
</protein>
<dbReference type="GO" id="GO:0005737">
    <property type="term" value="C:cytoplasm"/>
    <property type="evidence" value="ECO:0007669"/>
    <property type="project" value="UniProtKB-SubCell"/>
</dbReference>
<dbReference type="GO" id="GO:0019217">
    <property type="term" value="P:regulation of fatty acid metabolic process"/>
    <property type="evidence" value="ECO:0007669"/>
    <property type="project" value="UniProtKB-UniRule"/>
</dbReference>
<dbReference type="AlphaFoldDB" id="A0A1H7XC42"/>
<reference evidence="13" key="2">
    <citation type="submission" date="2016-10" db="EMBL/GenBank/DDBJ databases">
        <authorList>
            <person name="Varghese N."/>
            <person name="Submissions S."/>
        </authorList>
    </citation>
    <scope>NUCLEOTIDE SEQUENCE [LARGE SCALE GENOMIC DNA]</scope>
    <source>
        <strain evidence="13">DSM 24204</strain>
    </source>
</reference>
<dbReference type="GeneID" id="83544023"/>
<evidence type="ECO:0000256" key="9">
    <source>
        <dbReference type="HAMAP-Rule" id="MF_00696"/>
    </source>
</evidence>
<dbReference type="RefSeq" id="WP_090921743.1">
    <property type="nucleotide sequence ID" value="NZ_CP016180.1"/>
</dbReference>
<keyword evidence="5 9" id="KW-0443">Lipid metabolism</keyword>
<dbReference type="GO" id="GO:0003677">
    <property type="term" value="F:DNA binding"/>
    <property type="evidence" value="ECO:0007669"/>
    <property type="project" value="UniProtKB-KW"/>
</dbReference>
<dbReference type="NCBIfam" id="TIGR02812">
    <property type="entry name" value="fadR_gamma"/>
    <property type="match status" value="1"/>
</dbReference>
<dbReference type="HAMAP" id="MF_00696">
    <property type="entry name" value="HTH_FadR"/>
    <property type="match status" value="1"/>
</dbReference>
<organism evidence="12 13">
    <name type="scientific">Phocoenobacter skyensis</name>
    <dbReference type="NCBI Taxonomy" id="97481"/>
    <lineage>
        <taxon>Bacteria</taxon>
        <taxon>Pseudomonadati</taxon>
        <taxon>Pseudomonadota</taxon>
        <taxon>Gammaproteobacteria</taxon>
        <taxon>Pasteurellales</taxon>
        <taxon>Pasteurellaceae</taxon>
        <taxon>Phocoenobacter</taxon>
    </lineage>
</organism>
<dbReference type="Pfam" id="PF00392">
    <property type="entry name" value="GntR"/>
    <property type="match status" value="1"/>
</dbReference>
<dbReference type="PANTHER" id="PTHR43537">
    <property type="entry name" value="TRANSCRIPTIONAL REGULATOR, GNTR FAMILY"/>
    <property type="match status" value="1"/>
</dbReference>
<dbReference type="GO" id="GO:0000062">
    <property type="term" value="F:fatty-acyl-CoA binding"/>
    <property type="evidence" value="ECO:0007669"/>
    <property type="project" value="InterPro"/>
</dbReference>
<dbReference type="InterPro" id="IPR036388">
    <property type="entry name" value="WH-like_DNA-bd_sf"/>
</dbReference>
<sequence length="248" mass="28532">MNDNKSYIFKANSPAALAEEYIIKSIWNNTYPPHTYLPAERELADTIGVTRTTLREVLQRLAREGWLTIQHGKPTLVNNIWETGGTSVVEKLFQLDKSMAPFIIADILSLRTRMSDFYIPKAIKINPEGSLAIFEHLDDLEDTGQAYTEFDYHVFRSFTVIAEKPVYGLIFNSFKGLYNQIGGIYFNIPEGRKLARDFYYSLKNLCQYQDVEKVKECIKVHREQSGMLWNEILSKLQTTKSKKQAGTL</sequence>
<dbReference type="PANTHER" id="PTHR43537:SF52">
    <property type="entry name" value="FATTY ACID METABOLISM REGULATOR PROTEIN"/>
    <property type="match status" value="1"/>
</dbReference>
<evidence type="ECO:0000256" key="1">
    <source>
        <dbReference type="ARBA" id="ARBA00022490"/>
    </source>
</evidence>
<keyword evidence="7 9" id="KW-0010">Activator</keyword>
<dbReference type="InterPro" id="IPR036390">
    <property type="entry name" value="WH_DNA-bd_sf"/>
</dbReference>
<evidence type="ECO:0000256" key="8">
    <source>
        <dbReference type="ARBA" id="ARBA00023163"/>
    </source>
</evidence>
<evidence type="ECO:0000313" key="11">
    <source>
        <dbReference type="EMBL" id="MDP8174579.1"/>
    </source>
</evidence>
<comment type="function">
    <text evidence="9">Multifunctional regulator of fatty acid metabolism.</text>
</comment>
<evidence type="ECO:0000313" key="12">
    <source>
        <dbReference type="EMBL" id="SEM31281.1"/>
    </source>
</evidence>
<evidence type="ECO:0000256" key="5">
    <source>
        <dbReference type="ARBA" id="ARBA00023098"/>
    </source>
</evidence>
<dbReference type="GO" id="GO:0006631">
    <property type="term" value="P:fatty acid metabolic process"/>
    <property type="evidence" value="ECO:0007669"/>
    <property type="project" value="UniProtKB-KW"/>
</dbReference>
<dbReference type="Proteomes" id="UP000198883">
    <property type="component" value="Unassembled WGS sequence"/>
</dbReference>
<reference evidence="12" key="1">
    <citation type="submission" date="2016-10" db="EMBL/GenBank/DDBJ databases">
        <authorList>
            <person name="de Groot N.N."/>
        </authorList>
    </citation>
    <scope>NUCLEOTIDE SEQUENCE [LARGE SCALE GENOMIC DNA]</scope>
    <source>
        <strain evidence="12">DSM 24204</strain>
    </source>
</reference>
<dbReference type="NCBIfam" id="NF003444">
    <property type="entry name" value="PRK04984.1"/>
    <property type="match status" value="1"/>
</dbReference>
<comment type="subcellular location">
    <subcellularLocation>
        <location evidence="9">Cytoplasm</location>
    </subcellularLocation>
</comment>
<dbReference type="CDD" id="cd07377">
    <property type="entry name" value="WHTH_GntR"/>
    <property type="match status" value="1"/>
</dbReference>
<dbReference type="OrthoDB" id="5683977at2"/>
<dbReference type="InterPro" id="IPR000524">
    <property type="entry name" value="Tscrpt_reg_HTH_GntR"/>
</dbReference>
<name>A0A1H7XC42_9PAST</name>
<keyword evidence="6 9" id="KW-0238">DNA-binding</keyword>
<evidence type="ECO:0000256" key="6">
    <source>
        <dbReference type="ARBA" id="ARBA00023125"/>
    </source>
</evidence>
<dbReference type="Proteomes" id="UP001231736">
    <property type="component" value="Unassembled WGS sequence"/>
</dbReference>
<dbReference type="PROSITE" id="PS50949">
    <property type="entry name" value="HTH_GNTR"/>
    <property type="match status" value="1"/>
</dbReference>
<keyword evidence="8 9" id="KW-0804">Transcription</keyword>
<dbReference type="Pfam" id="PF07840">
    <property type="entry name" value="FadR_C"/>
    <property type="match status" value="1"/>
</dbReference>
<dbReference type="SUPFAM" id="SSF48008">
    <property type="entry name" value="GntR ligand-binding domain-like"/>
    <property type="match status" value="1"/>
</dbReference>
<evidence type="ECO:0000256" key="4">
    <source>
        <dbReference type="ARBA" id="ARBA00023015"/>
    </source>
</evidence>
<feature type="domain" description="HTH gntR-type" evidence="10">
    <location>
        <begin position="12"/>
        <end position="80"/>
    </location>
</feature>
<comment type="subunit">
    <text evidence="9">Homodimer.</text>
</comment>
<keyword evidence="1 9" id="KW-0963">Cytoplasm</keyword>
<dbReference type="STRING" id="97481.SAMN05444853_11213"/>
<dbReference type="SUPFAM" id="SSF46785">
    <property type="entry name" value="Winged helix' DNA-binding domain"/>
    <property type="match status" value="1"/>
</dbReference>
<dbReference type="EMBL" id="FOBN01000012">
    <property type="protein sequence ID" value="SEM31281.1"/>
    <property type="molecule type" value="Genomic_DNA"/>
</dbReference>
<dbReference type="Gene3D" id="1.20.120.530">
    <property type="entry name" value="GntR ligand-binding domain-like"/>
    <property type="match status" value="1"/>
</dbReference>
<accession>A0A1H7XC42</accession>
<dbReference type="PRINTS" id="PR00035">
    <property type="entry name" value="HTHGNTR"/>
</dbReference>
<evidence type="ECO:0000259" key="10">
    <source>
        <dbReference type="PROSITE" id="PS50949"/>
    </source>
</evidence>
<keyword evidence="3 9" id="KW-0276">Fatty acid metabolism</keyword>
<dbReference type="Gene3D" id="1.10.10.10">
    <property type="entry name" value="Winged helix-like DNA-binding domain superfamily/Winged helix DNA-binding domain"/>
    <property type="match status" value="1"/>
</dbReference>
<evidence type="ECO:0000313" key="13">
    <source>
        <dbReference type="Proteomes" id="UP000198883"/>
    </source>
</evidence>
<dbReference type="GO" id="GO:0003700">
    <property type="term" value="F:DNA-binding transcription factor activity"/>
    <property type="evidence" value="ECO:0007669"/>
    <property type="project" value="UniProtKB-UniRule"/>
</dbReference>
<proteinExistence type="inferred from homology"/>
<dbReference type="EMBL" id="JASAYT010000009">
    <property type="protein sequence ID" value="MDP8174579.1"/>
    <property type="molecule type" value="Genomic_DNA"/>
</dbReference>
<dbReference type="InterPro" id="IPR028374">
    <property type="entry name" value="FadR_C"/>
</dbReference>
<evidence type="ECO:0000256" key="3">
    <source>
        <dbReference type="ARBA" id="ARBA00022832"/>
    </source>
</evidence>
<dbReference type="InterPro" id="IPR008920">
    <property type="entry name" value="TF_FadR/GntR_C"/>
</dbReference>
<dbReference type="InterPro" id="IPR014178">
    <property type="entry name" value="FA-response_TF_FadR"/>
</dbReference>
<keyword evidence="4 9" id="KW-0805">Transcription regulation</keyword>
<gene>
    <name evidence="9 11" type="primary">fadR</name>
    <name evidence="11" type="ORF">QJU97_03780</name>
    <name evidence="12" type="ORF">SAMN05444853_11213</name>
</gene>
<keyword evidence="2 9" id="KW-0678">Repressor</keyword>
<reference evidence="11" key="3">
    <citation type="journal article" date="2023" name="Front. Microbiol.">
        <title>Phylogeography and host specificity of Pasteurellaceae pathogenic to sea-farmed fish in the north-east Atlantic.</title>
        <authorList>
            <person name="Gulla S."/>
            <person name="Colquhoun D.J."/>
            <person name="Olsen A.B."/>
            <person name="Spilsberg B."/>
            <person name="Lagesen K."/>
            <person name="Aakesson C.P."/>
            <person name="Strom S."/>
            <person name="Manji F."/>
            <person name="Birkbeck T.H."/>
            <person name="Nilsen H.K."/>
        </authorList>
    </citation>
    <scope>NUCLEOTIDE SEQUENCE</scope>
    <source>
        <strain evidence="11">98B1</strain>
    </source>
</reference>
<dbReference type="SMART" id="SM00345">
    <property type="entry name" value="HTH_GNTR"/>
    <property type="match status" value="1"/>
</dbReference>
<evidence type="ECO:0000256" key="2">
    <source>
        <dbReference type="ARBA" id="ARBA00022491"/>
    </source>
</evidence>